<keyword evidence="1" id="KW-0812">Transmembrane</keyword>
<evidence type="ECO:0000256" key="1">
    <source>
        <dbReference type="SAM" id="Phobius"/>
    </source>
</evidence>
<keyword evidence="1" id="KW-1133">Transmembrane helix</keyword>
<feature type="transmembrane region" description="Helical" evidence="1">
    <location>
        <begin position="77"/>
        <end position="94"/>
    </location>
</feature>
<feature type="transmembrane region" description="Helical" evidence="1">
    <location>
        <begin position="53"/>
        <end position="71"/>
    </location>
</feature>
<dbReference type="Proteomes" id="UP000190625">
    <property type="component" value="Unassembled WGS sequence"/>
</dbReference>
<keyword evidence="3" id="KW-1185">Reference proteome</keyword>
<sequence length="179" mass="19230">MKMRRFVEAGLMLAIGFVLHSIMPPIILGMRPDLSLVMLFVVVMLYRDFKLTLISGIVAGIISAFTTTFPGGQLPNLIDKPLTAMLILGIILLMKSMNLNSKLQAGIIAMVGTIISGTLFLGSALLIVGLPGPFKALFLSIVLPTAVMNTIFLYILYPIVSNVKQMTGSTEVNSVNSTA</sequence>
<dbReference type="RefSeq" id="WP_078810975.1">
    <property type="nucleotide sequence ID" value="NZ_FUWM01000027.1"/>
</dbReference>
<accession>A0A1T4QGI1</accession>
<reference evidence="3" key="1">
    <citation type="submission" date="2017-02" db="EMBL/GenBank/DDBJ databases">
        <authorList>
            <person name="Varghese N."/>
            <person name="Submissions S."/>
        </authorList>
    </citation>
    <scope>NUCLEOTIDE SEQUENCE [LARGE SCALE GENOMIC DNA]</scope>
    <source>
        <strain evidence="3">ATCC BAA-73</strain>
    </source>
</reference>
<dbReference type="EMBL" id="FUWM01000027">
    <property type="protein sequence ID" value="SKA02727.1"/>
    <property type="molecule type" value="Genomic_DNA"/>
</dbReference>
<protein>
    <submittedName>
        <fullName evidence="2">Tryptophan transporter TrpP</fullName>
    </submittedName>
</protein>
<evidence type="ECO:0000313" key="2">
    <source>
        <dbReference type="EMBL" id="SKA02727.1"/>
    </source>
</evidence>
<dbReference type="InterPro" id="IPR031360">
    <property type="entry name" value="TrpP"/>
</dbReference>
<feature type="transmembrane region" description="Helical" evidence="1">
    <location>
        <begin position="106"/>
        <end position="130"/>
    </location>
</feature>
<gene>
    <name evidence="2" type="ORF">SAMN02745118_02552</name>
</gene>
<keyword evidence="1" id="KW-0472">Membrane</keyword>
<dbReference type="Gene3D" id="1.10.1760.20">
    <property type="match status" value="1"/>
</dbReference>
<feature type="transmembrane region" description="Helical" evidence="1">
    <location>
        <begin position="7"/>
        <end position="23"/>
    </location>
</feature>
<dbReference type="OrthoDB" id="2243651at2"/>
<dbReference type="STRING" id="142842.SAMN02745118_02552"/>
<feature type="transmembrane region" description="Helical" evidence="1">
    <location>
        <begin position="136"/>
        <end position="157"/>
    </location>
</feature>
<name>A0A1T4QGI1_9FIRM</name>
<evidence type="ECO:0000313" key="3">
    <source>
        <dbReference type="Proteomes" id="UP000190625"/>
    </source>
</evidence>
<organism evidence="2 3">
    <name type="scientific">Selenihalanaerobacter shriftii</name>
    <dbReference type="NCBI Taxonomy" id="142842"/>
    <lineage>
        <taxon>Bacteria</taxon>
        <taxon>Bacillati</taxon>
        <taxon>Bacillota</taxon>
        <taxon>Clostridia</taxon>
        <taxon>Halanaerobiales</taxon>
        <taxon>Halobacteroidaceae</taxon>
        <taxon>Selenihalanaerobacter</taxon>
    </lineage>
</organism>
<dbReference type="AlphaFoldDB" id="A0A1T4QGI1"/>
<dbReference type="Pfam" id="PF17099">
    <property type="entry name" value="TrpP"/>
    <property type="match status" value="1"/>
</dbReference>
<proteinExistence type="predicted"/>